<evidence type="ECO:0000313" key="1">
    <source>
        <dbReference type="EMBL" id="MFC4349211.1"/>
    </source>
</evidence>
<organism evidence="1 2">
    <name type="scientific">Kordiimonas lipolytica</name>
    <dbReference type="NCBI Taxonomy" id="1662421"/>
    <lineage>
        <taxon>Bacteria</taxon>
        <taxon>Pseudomonadati</taxon>
        <taxon>Pseudomonadota</taxon>
        <taxon>Alphaproteobacteria</taxon>
        <taxon>Kordiimonadales</taxon>
        <taxon>Kordiimonadaceae</taxon>
        <taxon>Kordiimonas</taxon>
    </lineage>
</organism>
<dbReference type="EMBL" id="JBHSCR010000015">
    <property type="protein sequence ID" value="MFC4349211.1"/>
    <property type="molecule type" value="Genomic_DNA"/>
</dbReference>
<accession>A0ABV8UED3</accession>
<proteinExistence type="predicted"/>
<reference evidence="2" key="1">
    <citation type="journal article" date="2019" name="Int. J. Syst. Evol. Microbiol.">
        <title>The Global Catalogue of Microorganisms (GCM) 10K type strain sequencing project: providing services to taxonomists for standard genome sequencing and annotation.</title>
        <authorList>
            <consortium name="The Broad Institute Genomics Platform"/>
            <consortium name="The Broad Institute Genome Sequencing Center for Infectious Disease"/>
            <person name="Wu L."/>
            <person name="Ma J."/>
        </authorList>
    </citation>
    <scope>NUCLEOTIDE SEQUENCE [LARGE SCALE GENOMIC DNA]</scope>
    <source>
        <strain evidence="2">CGMCC 1.15304</strain>
    </source>
</reference>
<evidence type="ECO:0000313" key="2">
    <source>
        <dbReference type="Proteomes" id="UP001595776"/>
    </source>
</evidence>
<keyword evidence="2" id="KW-1185">Reference proteome</keyword>
<name>A0ABV8UED3_9PROT</name>
<dbReference type="Proteomes" id="UP001595776">
    <property type="component" value="Unassembled WGS sequence"/>
</dbReference>
<gene>
    <name evidence="1" type="ORF">ACFO5Q_15270</name>
</gene>
<dbReference type="RefSeq" id="WP_068144218.1">
    <property type="nucleotide sequence ID" value="NZ_JBHSCR010000015.1"/>
</dbReference>
<comment type="caution">
    <text evidence="1">The sequence shown here is derived from an EMBL/GenBank/DDBJ whole genome shotgun (WGS) entry which is preliminary data.</text>
</comment>
<sequence length="132" mass="14723">MTAGYSGTPLIKKLGIKEGFRVRLEHAPVHYDTLLGPLPVGVEDSQDDCDFIHAFYKERALFAAELPSLMAAIKRDGMIWISWPKKASKVPTDMTEDVVRDVALPMGLVDVKVCAVDEVWSGLKLVIRKELR</sequence>
<protein>
    <submittedName>
        <fullName evidence="1">DUF3052 family protein</fullName>
    </submittedName>
</protein>